<gene>
    <name evidence="1" type="ORF">QE152_g21888</name>
</gene>
<proteinExistence type="predicted"/>
<sequence>MTESGKRNRSGVSLGIIVDSRKCAAVMRVPGGTVQPIESLTVNDETKQEEEREPKGAIYEVANQQRKPLVGMETLQTGLLSNPRIAASTQSDSRLEHSTSTSLGKYLLQLLLKAIRDSNTQRPRA</sequence>
<evidence type="ECO:0000313" key="2">
    <source>
        <dbReference type="Proteomes" id="UP001458880"/>
    </source>
</evidence>
<dbReference type="EMBL" id="JASPKY010000206">
    <property type="protein sequence ID" value="KAK9720829.1"/>
    <property type="molecule type" value="Genomic_DNA"/>
</dbReference>
<keyword evidence="2" id="KW-1185">Reference proteome</keyword>
<reference evidence="1 2" key="1">
    <citation type="journal article" date="2024" name="BMC Genomics">
        <title>De novo assembly and annotation of Popillia japonica's genome with initial clues to its potential as an invasive pest.</title>
        <authorList>
            <person name="Cucini C."/>
            <person name="Boschi S."/>
            <person name="Funari R."/>
            <person name="Cardaioli E."/>
            <person name="Iannotti N."/>
            <person name="Marturano G."/>
            <person name="Paoli F."/>
            <person name="Bruttini M."/>
            <person name="Carapelli A."/>
            <person name="Frati F."/>
            <person name="Nardi F."/>
        </authorList>
    </citation>
    <scope>NUCLEOTIDE SEQUENCE [LARGE SCALE GENOMIC DNA]</scope>
    <source>
        <strain evidence="1">DMR45628</strain>
    </source>
</reference>
<comment type="caution">
    <text evidence="1">The sequence shown here is derived from an EMBL/GenBank/DDBJ whole genome shotgun (WGS) entry which is preliminary data.</text>
</comment>
<protein>
    <submittedName>
        <fullName evidence="1">Uncharacterized protein</fullName>
    </submittedName>
</protein>
<name>A0AAW1KMU8_POPJA</name>
<evidence type="ECO:0000313" key="1">
    <source>
        <dbReference type="EMBL" id="KAK9720829.1"/>
    </source>
</evidence>
<organism evidence="1 2">
    <name type="scientific">Popillia japonica</name>
    <name type="common">Japanese beetle</name>
    <dbReference type="NCBI Taxonomy" id="7064"/>
    <lineage>
        <taxon>Eukaryota</taxon>
        <taxon>Metazoa</taxon>
        <taxon>Ecdysozoa</taxon>
        <taxon>Arthropoda</taxon>
        <taxon>Hexapoda</taxon>
        <taxon>Insecta</taxon>
        <taxon>Pterygota</taxon>
        <taxon>Neoptera</taxon>
        <taxon>Endopterygota</taxon>
        <taxon>Coleoptera</taxon>
        <taxon>Polyphaga</taxon>
        <taxon>Scarabaeiformia</taxon>
        <taxon>Scarabaeidae</taxon>
        <taxon>Rutelinae</taxon>
        <taxon>Popillia</taxon>
    </lineage>
</organism>
<dbReference type="Proteomes" id="UP001458880">
    <property type="component" value="Unassembled WGS sequence"/>
</dbReference>
<accession>A0AAW1KMU8</accession>
<dbReference type="AlphaFoldDB" id="A0AAW1KMU8"/>